<evidence type="ECO:0000313" key="2">
    <source>
        <dbReference type="Proteomes" id="UP001234297"/>
    </source>
</evidence>
<dbReference type="EMBL" id="CM056811">
    <property type="protein sequence ID" value="KAJ8635523.1"/>
    <property type="molecule type" value="Genomic_DNA"/>
</dbReference>
<comment type="caution">
    <text evidence="1">The sequence shown here is derived from an EMBL/GenBank/DDBJ whole genome shotgun (WGS) entry which is preliminary data.</text>
</comment>
<accession>A0ACC2LQQ8</accession>
<proteinExistence type="predicted"/>
<organism evidence="1 2">
    <name type="scientific">Persea americana</name>
    <name type="common">Avocado</name>
    <dbReference type="NCBI Taxonomy" id="3435"/>
    <lineage>
        <taxon>Eukaryota</taxon>
        <taxon>Viridiplantae</taxon>
        <taxon>Streptophyta</taxon>
        <taxon>Embryophyta</taxon>
        <taxon>Tracheophyta</taxon>
        <taxon>Spermatophyta</taxon>
        <taxon>Magnoliopsida</taxon>
        <taxon>Magnoliidae</taxon>
        <taxon>Laurales</taxon>
        <taxon>Lauraceae</taxon>
        <taxon>Persea</taxon>
    </lineage>
</organism>
<reference evidence="1 2" key="1">
    <citation type="journal article" date="2022" name="Hortic Res">
        <title>A haplotype resolved chromosomal level avocado genome allows analysis of novel avocado genes.</title>
        <authorList>
            <person name="Nath O."/>
            <person name="Fletcher S.J."/>
            <person name="Hayward A."/>
            <person name="Shaw L.M."/>
            <person name="Masouleh A.K."/>
            <person name="Furtado A."/>
            <person name="Henry R.J."/>
            <person name="Mitter N."/>
        </authorList>
    </citation>
    <scope>NUCLEOTIDE SEQUENCE [LARGE SCALE GENOMIC DNA]</scope>
    <source>
        <strain evidence="2">cv. Hass</strain>
    </source>
</reference>
<gene>
    <name evidence="1" type="ORF">MRB53_009790</name>
</gene>
<protein>
    <submittedName>
        <fullName evidence="1">Uncharacterized protein</fullName>
    </submittedName>
</protein>
<name>A0ACC2LQQ8_PERAE</name>
<dbReference type="Proteomes" id="UP001234297">
    <property type="component" value="Chromosome 3"/>
</dbReference>
<sequence>MKETFNGDSFLGFSFFSSEEGISTMAGRNRMPRHVLDERRGYPDVPEGPPFIRGPMPRPPHPALLEEELEIQHGEIRRLVGENRRLAEDRLGLQRELAITKEEMHRMNIAVTEIRADKDAHSRELIEKGLKLEADLRATEPLKNEVIQLRAEAQKLNALRQEMTAQVQNLSQDLKKLQADNQEVPLMRTEIDGLRQELVRARNAFEYEKKANAELLEQRQAMEKNLVSMARELEKLRAEFAAPDGRPWGPGGAYGMKLGGPDGAFPPYGDGFGLHSGAGDKGHLFGAGSGSWGAFDKSRFGRR</sequence>
<keyword evidence="2" id="KW-1185">Reference proteome</keyword>
<evidence type="ECO:0000313" key="1">
    <source>
        <dbReference type="EMBL" id="KAJ8635523.1"/>
    </source>
</evidence>